<gene>
    <name evidence="1" type="ORF">HHL09_11015</name>
</gene>
<evidence type="ECO:0000313" key="2">
    <source>
        <dbReference type="Proteomes" id="UP000501812"/>
    </source>
</evidence>
<accession>A0A858RHJ2</accession>
<evidence type="ECO:0000313" key="1">
    <source>
        <dbReference type="EMBL" id="QJE96292.1"/>
    </source>
</evidence>
<dbReference type="RefSeq" id="WP_169454693.1">
    <property type="nucleotide sequence ID" value="NZ_CP051774.1"/>
</dbReference>
<name>A0A858RHJ2_9BACT</name>
<keyword evidence="2" id="KW-1185">Reference proteome</keyword>
<organism evidence="1 2">
    <name type="scientific">Luteolibacter luteus</name>
    <dbReference type="NCBI Taxonomy" id="2728835"/>
    <lineage>
        <taxon>Bacteria</taxon>
        <taxon>Pseudomonadati</taxon>
        <taxon>Verrucomicrobiota</taxon>
        <taxon>Verrucomicrobiia</taxon>
        <taxon>Verrucomicrobiales</taxon>
        <taxon>Verrucomicrobiaceae</taxon>
        <taxon>Luteolibacter</taxon>
    </lineage>
</organism>
<dbReference type="KEGG" id="luo:HHL09_11015"/>
<dbReference type="EMBL" id="CP051774">
    <property type="protein sequence ID" value="QJE96292.1"/>
    <property type="molecule type" value="Genomic_DNA"/>
</dbReference>
<proteinExistence type="predicted"/>
<sequence length="85" mass="9086">MATPHGKTAELIGGPEDGLEVEPELLAASGLKLNIEGHEIPVIFSSTGSLDFEPGDEVEIVFMGVYTREPGPGPAHYRWVPADRS</sequence>
<dbReference type="AlphaFoldDB" id="A0A858RHJ2"/>
<dbReference type="Proteomes" id="UP000501812">
    <property type="component" value="Chromosome"/>
</dbReference>
<reference evidence="1 2" key="1">
    <citation type="submission" date="2020-04" db="EMBL/GenBank/DDBJ databases">
        <title>Luteolibacter sp. G-1-1-1 isolated from soil.</title>
        <authorList>
            <person name="Dahal R.H."/>
        </authorList>
    </citation>
    <scope>NUCLEOTIDE SEQUENCE [LARGE SCALE GENOMIC DNA]</scope>
    <source>
        <strain evidence="1 2">G-1-1-1</strain>
    </source>
</reference>
<protein>
    <submittedName>
        <fullName evidence="1">Uncharacterized protein</fullName>
    </submittedName>
</protein>